<feature type="transmembrane region" description="Helical" evidence="1">
    <location>
        <begin position="427"/>
        <end position="447"/>
    </location>
</feature>
<feature type="transmembrane region" description="Helical" evidence="1">
    <location>
        <begin position="637"/>
        <end position="656"/>
    </location>
</feature>
<gene>
    <name evidence="2" type="ORF">HNQ51_003094</name>
</gene>
<proteinExistence type="predicted"/>
<dbReference type="AlphaFoldDB" id="A0A840S3F8"/>
<sequence length="772" mass="81933">MADLRASAAALRAAWPAWIWAASLLLLALALAWAAGNGRLRLNTDVLAMLPKDERRPEVEQALQGLARAGEGRLVVLVQAGDGGQAADRFATAFAAAEPQARLRHRVSEAEAGAWFDLFAAQRGALVSEAQRQQLSAGPTAALGQQVLQGLLQPMGLPRVGAWGQDPLNTLGSWLAERAQSSRVRVQQGRLSVQAEDGEWALLMIDSEGSAFALAYNQALADALAQARAAAAPARVLAAGVPLHAHAAATTAQREMHVIGLGSLLGVFVLSWLAFARLRPRLLVLLSVGSGLLVAAALTTWVFGELHLITLVFGASLVGVAENYASSYYAARINTAPAARFEVMRAQLPTMALALATTLAGYGLLAATPFPGLQQVALFSAAGLLAALVSTWLWFPHLDRGAVPERPLTQALARGWARWPAPRAKRLVGWLLPLVLLVGLGLTRLQANDDIRLLQSTPPALLTDQIEINRRLDLPSPAQFYLLSAASAESLLVAEEALKARLQPLVAQGLLGGWQAVSDWVPSAARQAGDFALVQSRWAALAPSLSEALGQAPPPAYASAPSPLRVQDWLAAPVSESARHQWIGEQANGRWQSVLLLRGVQPAALPALAALGQGDALRWVDKVADVSELLARQRERMLALLGVAVLAVAALLVWRFGRSGWRALLPTVLAGALTLTQLSLLGQPLQLFHVLALLLLLGVGVDYGIFLLAQPQRRDGRSFVAVTLAAASTWLAFGLLAFSATPALQAFGWTLGWGVALSWVLTPFFIPDPDAA</sequence>
<dbReference type="Proteomes" id="UP000554837">
    <property type="component" value="Unassembled WGS sequence"/>
</dbReference>
<dbReference type="RefSeq" id="WP_138855283.1">
    <property type="nucleotide sequence ID" value="NZ_CP040709.1"/>
</dbReference>
<dbReference type="Gene3D" id="1.20.1640.10">
    <property type="entry name" value="Multidrug efflux transporter AcrB transmembrane domain"/>
    <property type="match status" value="2"/>
</dbReference>
<keyword evidence="1" id="KW-1133">Transmembrane helix</keyword>
<evidence type="ECO:0000313" key="3">
    <source>
        <dbReference type="Proteomes" id="UP000554837"/>
    </source>
</evidence>
<dbReference type="SUPFAM" id="SSF82866">
    <property type="entry name" value="Multidrug efflux transporter AcrB transmembrane domain"/>
    <property type="match status" value="2"/>
</dbReference>
<feature type="transmembrane region" description="Helical" evidence="1">
    <location>
        <begin position="282"/>
        <end position="303"/>
    </location>
</feature>
<feature type="transmembrane region" description="Helical" evidence="1">
    <location>
        <begin position="719"/>
        <end position="740"/>
    </location>
</feature>
<reference evidence="2 3" key="1">
    <citation type="submission" date="2020-08" db="EMBL/GenBank/DDBJ databases">
        <title>Genomic Encyclopedia of Type Strains, Phase IV (KMG-IV): sequencing the most valuable type-strain genomes for metagenomic binning, comparative biology and taxonomic classification.</title>
        <authorList>
            <person name="Goeker M."/>
        </authorList>
    </citation>
    <scope>NUCLEOTIDE SEQUENCE [LARGE SCALE GENOMIC DNA]</scope>
    <source>
        <strain evidence="2 3">DSM 23958</strain>
    </source>
</reference>
<dbReference type="GO" id="GO:0005886">
    <property type="term" value="C:plasma membrane"/>
    <property type="evidence" value="ECO:0007669"/>
    <property type="project" value="TreeGrafter"/>
</dbReference>
<accession>A0A840S3F8</accession>
<dbReference type="PANTHER" id="PTHR33406:SF13">
    <property type="entry name" value="MEMBRANE PROTEIN YDFJ"/>
    <property type="match status" value="1"/>
</dbReference>
<evidence type="ECO:0000256" key="1">
    <source>
        <dbReference type="SAM" id="Phobius"/>
    </source>
</evidence>
<dbReference type="PANTHER" id="PTHR33406">
    <property type="entry name" value="MEMBRANE PROTEIN MJ1562-RELATED"/>
    <property type="match status" value="1"/>
</dbReference>
<comment type="caution">
    <text evidence="2">The sequence shown here is derived from an EMBL/GenBank/DDBJ whole genome shotgun (WGS) entry which is preliminary data.</text>
</comment>
<feature type="transmembrane region" description="Helical" evidence="1">
    <location>
        <begin position="309"/>
        <end position="331"/>
    </location>
</feature>
<dbReference type="EMBL" id="JACHHO010000005">
    <property type="protein sequence ID" value="MBB5205767.1"/>
    <property type="molecule type" value="Genomic_DNA"/>
</dbReference>
<evidence type="ECO:0000313" key="2">
    <source>
        <dbReference type="EMBL" id="MBB5205767.1"/>
    </source>
</evidence>
<dbReference type="InterPro" id="IPR050545">
    <property type="entry name" value="Mycobact_MmpL"/>
</dbReference>
<feature type="transmembrane region" description="Helical" evidence="1">
    <location>
        <begin position="376"/>
        <end position="395"/>
    </location>
</feature>
<feature type="transmembrane region" description="Helical" evidence="1">
    <location>
        <begin position="746"/>
        <end position="766"/>
    </location>
</feature>
<keyword evidence="1" id="KW-0472">Membrane</keyword>
<dbReference type="OrthoDB" id="9780358at2"/>
<feature type="transmembrane region" description="Helical" evidence="1">
    <location>
        <begin position="663"/>
        <end position="681"/>
    </location>
</feature>
<feature type="transmembrane region" description="Helical" evidence="1">
    <location>
        <begin position="352"/>
        <end position="370"/>
    </location>
</feature>
<keyword evidence="1" id="KW-0812">Transmembrane</keyword>
<keyword evidence="3" id="KW-1185">Reference proteome</keyword>
<organism evidence="2 3">
    <name type="scientific">Inhella inkyongensis</name>
    <dbReference type="NCBI Taxonomy" id="392593"/>
    <lineage>
        <taxon>Bacteria</taxon>
        <taxon>Pseudomonadati</taxon>
        <taxon>Pseudomonadota</taxon>
        <taxon>Betaproteobacteria</taxon>
        <taxon>Burkholderiales</taxon>
        <taxon>Sphaerotilaceae</taxon>
        <taxon>Inhella</taxon>
    </lineage>
</organism>
<protein>
    <submittedName>
        <fullName evidence="2">Putative exporter</fullName>
    </submittedName>
</protein>
<feature type="transmembrane region" description="Helical" evidence="1">
    <location>
        <begin position="687"/>
        <end position="707"/>
    </location>
</feature>
<feature type="transmembrane region" description="Helical" evidence="1">
    <location>
        <begin position="256"/>
        <end position="275"/>
    </location>
</feature>
<name>A0A840S3F8_9BURK</name>